<name>A0ABR4HUC1_9EURO</name>
<feature type="compositionally biased region" description="Basic and acidic residues" evidence="1">
    <location>
        <begin position="62"/>
        <end position="71"/>
    </location>
</feature>
<evidence type="ECO:0000256" key="1">
    <source>
        <dbReference type="SAM" id="MobiDB-lite"/>
    </source>
</evidence>
<evidence type="ECO:0000256" key="2">
    <source>
        <dbReference type="SAM" id="Phobius"/>
    </source>
</evidence>
<comment type="caution">
    <text evidence="3">The sequence shown here is derived from an EMBL/GenBank/DDBJ whole genome shotgun (WGS) entry which is preliminary data.</text>
</comment>
<keyword evidence="2" id="KW-0472">Membrane</keyword>
<feature type="compositionally biased region" description="Polar residues" evidence="1">
    <location>
        <begin position="1"/>
        <end position="17"/>
    </location>
</feature>
<gene>
    <name evidence="3" type="ORF">BDW59DRAFT_165233</name>
</gene>
<keyword evidence="2" id="KW-1133">Transmembrane helix</keyword>
<feature type="region of interest" description="Disordered" evidence="1">
    <location>
        <begin position="61"/>
        <end position="87"/>
    </location>
</feature>
<feature type="region of interest" description="Disordered" evidence="1">
    <location>
        <begin position="1"/>
        <end position="46"/>
    </location>
</feature>
<protein>
    <submittedName>
        <fullName evidence="3">Uncharacterized protein</fullName>
    </submittedName>
</protein>
<reference evidence="3 4" key="1">
    <citation type="submission" date="2024-07" db="EMBL/GenBank/DDBJ databases">
        <title>Section-level genome sequencing and comparative genomics of Aspergillus sections Usti and Cavernicolus.</title>
        <authorList>
            <consortium name="Lawrence Berkeley National Laboratory"/>
            <person name="Nybo J.L."/>
            <person name="Vesth T.C."/>
            <person name="Theobald S."/>
            <person name="Frisvad J.C."/>
            <person name="Larsen T.O."/>
            <person name="Kjaerboelling I."/>
            <person name="Rothschild-Mancinelli K."/>
            <person name="Lyhne E.K."/>
            <person name="Kogle M.E."/>
            <person name="Barry K."/>
            <person name="Clum A."/>
            <person name="Na H."/>
            <person name="Ledsgaard L."/>
            <person name="Lin J."/>
            <person name="Lipzen A."/>
            <person name="Kuo A."/>
            <person name="Riley R."/>
            <person name="Mondo S."/>
            <person name="LaButti K."/>
            <person name="Haridas S."/>
            <person name="Pangalinan J."/>
            <person name="Salamov A.A."/>
            <person name="Simmons B.A."/>
            <person name="Magnuson J.K."/>
            <person name="Chen J."/>
            <person name="Drula E."/>
            <person name="Henrissat B."/>
            <person name="Wiebenga A."/>
            <person name="Lubbers R.J."/>
            <person name="Gomes A.C."/>
            <person name="Makela M.R."/>
            <person name="Stajich J."/>
            <person name="Grigoriev I.V."/>
            <person name="Mortensen U.H."/>
            <person name="De vries R.P."/>
            <person name="Baker S.E."/>
            <person name="Andersen M.R."/>
        </authorList>
    </citation>
    <scope>NUCLEOTIDE SEQUENCE [LARGE SCALE GENOMIC DNA]</scope>
    <source>
        <strain evidence="3 4">CBS 600.67</strain>
    </source>
</reference>
<evidence type="ECO:0000313" key="4">
    <source>
        <dbReference type="Proteomes" id="UP001610335"/>
    </source>
</evidence>
<dbReference type="Proteomes" id="UP001610335">
    <property type="component" value="Unassembled WGS sequence"/>
</dbReference>
<keyword evidence="2" id="KW-0812">Transmembrane</keyword>
<evidence type="ECO:0000313" key="3">
    <source>
        <dbReference type="EMBL" id="KAL2819080.1"/>
    </source>
</evidence>
<keyword evidence="4" id="KW-1185">Reference proteome</keyword>
<accession>A0ABR4HUC1</accession>
<feature type="transmembrane region" description="Helical" evidence="2">
    <location>
        <begin position="112"/>
        <end position="130"/>
    </location>
</feature>
<organism evidence="3 4">
    <name type="scientific">Aspergillus cavernicola</name>
    <dbReference type="NCBI Taxonomy" id="176166"/>
    <lineage>
        <taxon>Eukaryota</taxon>
        <taxon>Fungi</taxon>
        <taxon>Dikarya</taxon>
        <taxon>Ascomycota</taxon>
        <taxon>Pezizomycotina</taxon>
        <taxon>Eurotiomycetes</taxon>
        <taxon>Eurotiomycetidae</taxon>
        <taxon>Eurotiales</taxon>
        <taxon>Aspergillaceae</taxon>
        <taxon>Aspergillus</taxon>
        <taxon>Aspergillus subgen. Nidulantes</taxon>
    </lineage>
</organism>
<proteinExistence type="predicted"/>
<dbReference type="EMBL" id="JBFXLS010000079">
    <property type="protein sequence ID" value="KAL2819080.1"/>
    <property type="molecule type" value="Genomic_DNA"/>
</dbReference>
<sequence length="162" mass="18510">MTRVLSKTSPSLQQSWPKTDYERWLEEQDESYPPAENEQYHPPIPAVEDQNRVFHRVLNNSPRKDIHDPHSTHPGAVPQRVGRPHGEFLAGLNTRPDASLKGTTPEALHEHWPFQLALLLVLFIAFLYGVRSFTKQRRRALALPISESAKSISPVIDEKHLV</sequence>